<dbReference type="PANTHER" id="PTHR43280">
    <property type="entry name" value="ARAC-FAMILY TRANSCRIPTIONAL REGULATOR"/>
    <property type="match status" value="1"/>
</dbReference>
<evidence type="ECO:0000259" key="5">
    <source>
        <dbReference type="PROSITE" id="PS01124"/>
    </source>
</evidence>
<dbReference type="SUPFAM" id="SSF46689">
    <property type="entry name" value="Homeodomain-like"/>
    <property type="match status" value="1"/>
</dbReference>
<dbReference type="PROSITE" id="PS01124">
    <property type="entry name" value="HTH_ARAC_FAMILY_2"/>
    <property type="match status" value="1"/>
</dbReference>
<dbReference type="SMART" id="SM00342">
    <property type="entry name" value="HTH_ARAC"/>
    <property type="match status" value="1"/>
</dbReference>
<dbReference type="Proteomes" id="UP000217676">
    <property type="component" value="Chromosome"/>
</dbReference>
<proteinExistence type="predicted"/>
<reference evidence="6 7" key="1">
    <citation type="journal article" date="2016" name="Genome Announc.">
        <title>Complete Genome Sequence of Thiostrepton-Producing Streptomyces laurentii ATCC 31255.</title>
        <authorList>
            <person name="Doi K."/>
            <person name="Fujino Y."/>
            <person name="Nagayoshi Y."/>
            <person name="Ohshima T."/>
            <person name="Ogata S."/>
        </authorList>
    </citation>
    <scope>NUCLEOTIDE SEQUENCE [LARGE SCALE GENOMIC DNA]</scope>
    <source>
        <strain evidence="6 7">ATCC 31255</strain>
    </source>
</reference>
<evidence type="ECO:0000256" key="2">
    <source>
        <dbReference type="ARBA" id="ARBA00023125"/>
    </source>
</evidence>
<dbReference type="Gene3D" id="1.10.10.60">
    <property type="entry name" value="Homeodomain-like"/>
    <property type="match status" value="1"/>
</dbReference>
<feature type="domain" description="HTH araC/xylS-type" evidence="5">
    <location>
        <begin position="223"/>
        <end position="306"/>
    </location>
</feature>
<evidence type="ECO:0000256" key="3">
    <source>
        <dbReference type="ARBA" id="ARBA00023163"/>
    </source>
</evidence>
<dbReference type="Pfam" id="PF02311">
    <property type="entry name" value="AraC_binding"/>
    <property type="match status" value="1"/>
</dbReference>
<keyword evidence="3" id="KW-0804">Transcription</keyword>
<dbReference type="SUPFAM" id="SSF51215">
    <property type="entry name" value="Regulatory protein AraC"/>
    <property type="match status" value="1"/>
</dbReference>
<keyword evidence="7" id="KW-1185">Reference proteome</keyword>
<sequence>MRGTARLADTPPVHSLEMRLPDDVPFAIGSFDEIGRYSRAAFPHRHTFYEIVHVTRGTGTHVVDLARWELRPPHLGVIVPGQVHHWEDTRDLDGHVVLFTPDFLVGQSGDRDLLRRVGARPWHCLDPAAHARTGRLLAELSEEYRHGDPGFATVLRSLLHVLLVRMARLGDRPPELADGVYGGGVYGAGAGGAGGGEVGAGRHAVAEEFARLLAGTGPDVLGSVRECADRLGVTPGYLTEALRAAVGRTPGSLLREARTREAQRLLARTDLSVRQIAARTGFDDPAYFCRFFRRETGMSPGGFRKHHDRRAPSIEAGPGPA</sequence>
<dbReference type="InterPro" id="IPR014710">
    <property type="entry name" value="RmlC-like_jellyroll"/>
</dbReference>
<dbReference type="Gene3D" id="2.60.120.10">
    <property type="entry name" value="Jelly Rolls"/>
    <property type="match status" value="1"/>
</dbReference>
<evidence type="ECO:0000313" key="7">
    <source>
        <dbReference type="Proteomes" id="UP000217676"/>
    </source>
</evidence>
<evidence type="ECO:0000256" key="4">
    <source>
        <dbReference type="SAM" id="MobiDB-lite"/>
    </source>
</evidence>
<organism evidence="6 7">
    <name type="scientific">Streptomyces laurentii</name>
    <dbReference type="NCBI Taxonomy" id="39478"/>
    <lineage>
        <taxon>Bacteria</taxon>
        <taxon>Bacillati</taxon>
        <taxon>Actinomycetota</taxon>
        <taxon>Actinomycetes</taxon>
        <taxon>Kitasatosporales</taxon>
        <taxon>Streptomycetaceae</taxon>
        <taxon>Streptomyces</taxon>
    </lineage>
</organism>
<gene>
    <name evidence="6" type="ORF">SLA_4390</name>
</gene>
<evidence type="ECO:0000313" key="6">
    <source>
        <dbReference type="EMBL" id="BAU85278.1"/>
    </source>
</evidence>
<dbReference type="KEGG" id="slau:SLA_4390"/>
<evidence type="ECO:0000256" key="1">
    <source>
        <dbReference type="ARBA" id="ARBA00023015"/>
    </source>
</evidence>
<dbReference type="InterPro" id="IPR018060">
    <property type="entry name" value="HTH_AraC"/>
</dbReference>
<keyword evidence="1" id="KW-0805">Transcription regulation</keyword>
<name>A0A169NSS6_STRLU</name>
<dbReference type="GO" id="GO:0043565">
    <property type="term" value="F:sequence-specific DNA binding"/>
    <property type="evidence" value="ECO:0007669"/>
    <property type="project" value="InterPro"/>
</dbReference>
<accession>A0A169NSS6</accession>
<dbReference type="EMBL" id="AP017424">
    <property type="protein sequence ID" value="BAU85278.1"/>
    <property type="molecule type" value="Genomic_DNA"/>
</dbReference>
<dbReference type="PANTHER" id="PTHR43280:SF32">
    <property type="entry name" value="TRANSCRIPTIONAL REGULATORY PROTEIN"/>
    <property type="match status" value="1"/>
</dbReference>
<dbReference type="InterPro" id="IPR020449">
    <property type="entry name" value="Tscrpt_reg_AraC-type_HTH"/>
</dbReference>
<dbReference type="AlphaFoldDB" id="A0A169NSS6"/>
<dbReference type="RefSeq" id="WP_359884763.1">
    <property type="nucleotide sequence ID" value="NZ_JBEYHT010000079.1"/>
</dbReference>
<protein>
    <submittedName>
        <fullName evidence="6">Transcriptional regulator, araC family</fullName>
    </submittedName>
</protein>
<dbReference type="Pfam" id="PF12833">
    <property type="entry name" value="HTH_18"/>
    <property type="match status" value="1"/>
</dbReference>
<dbReference type="InterPro" id="IPR009057">
    <property type="entry name" value="Homeodomain-like_sf"/>
</dbReference>
<feature type="region of interest" description="Disordered" evidence="4">
    <location>
        <begin position="300"/>
        <end position="321"/>
    </location>
</feature>
<dbReference type="InterPro" id="IPR037923">
    <property type="entry name" value="HTH-like"/>
</dbReference>
<dbReference type="GO" id="GO:0003700">
    <property type="term" value="F:DNA-binding transcription factor activity"/>
    <property type="evidence" value="ECO:0007669"/>
    <property type="project" value="InterPro"/>
</dbReference>
<dbReference type="InterPro" id="IPR003313">
    <property type="entry name" value="AraC-bd"/>
</dbReference>
<dbReference type="PRINTS" id="PR00032">
    <property type="entry name" value="HTHARAC"/>
</dbReference>
<keyword evidence="2" id="KW-0238">DNA-binding</keyword>